<keyword evidence="9 10" id="KW-0807">Transducer</keyword>
<evidence type="ECO:0000256" key="4">
    <source>
        <dbReference type="ARBA" id="ARBA00022989"/>
    </source>
</evidence>
<dbReference type="Pfam" id="PF00001">
    <property type="entry name" value="7tm_1"/>
    <property type="match status" value="1"/>
</dbReference>
<feature type="transmembrane region" description="Helical" evidence="10">
    <location>
        <begin position="12"/>
        <end position="31"/>
    </location>
</feature>
<reference evidence="12" key="1">
    <citation type="journal article" date="2013" name="Nature">
        <title>Insights into bilaterian evolution from three spiralian genomes.</title>
        <authorList>
            <person name="Simakov O."/>
            <person name="Marletaz F."/>
            <person name="Cho S.J."/>
            <person name="Edsinger-Gonzales E."/>
            <person name="Havlak P."/>
            <person name="Hellsten U."/>
            <person name="Kuo D.H."/>
            <person name="Larsson T."/>
            <person name="Lv J."/>
            <person name="Arendt D."/>
            <person name="Savage R."/>
            <person name="Osoegawa K."/>
            <person name="de Jong P."/>
            <person name="Grimwood J."/>
            <person name="Chapman J.A."/>
            <person name="Shapiro H."/>
            <person name="Aerts A."/>
            <person name="Otillar R.P."/>
            <person name="Terry A.Y."/>
            <person name="Boore J.L."/>
            <person name="Grigoriev I.V."/>
            <person name="Lindberg D.R."/>
            <person name="Seaver E.C."/>
            <person name="Weisblat D.A."/>
            <person name="Putnam N.H."/>
            <person name="Rokhsar D.S."/>
        </authorList>
    </citation>
    <scope>NUCLEOTIDE SEQUENCE</scope>
</reference>
<dbReference type="RefSeq" id="XP_009011255.1">
    <property type="nucleotide sequence ID" value="XM_009013007.1"/>
</dbReference>
<evidence type="ECO:0000256" key="6">
    <source>
        <dbReference type="ARBA" id="ARBA00023136"/>
    </source>
</evidence>
<dbReference type="PROSITE" id="PS00237">
    <property type="entry name" value="G_PROTEIN_RECEP_F1_1"/>
    <property type="match status" value="1"/>
</dbReference>
<protein>
    <recommendedName>
        <fullName evidence="11">G-protein coupled receptors family 1 profile domain-containing protein</fullName>
    </recommendedName>
</protein>
<keyword evidence="8 10" id="KW-0325">Glycoprotein</keyword>
<dbReference type="STRING" id="6412.T1EHY9"/>
<feature type="non-terminal residue" evidence="12">
    <location>
        <position position="1"/>
    </location>
</feature>
<comment type="caution">
    <text evidence="10">Lacks conserved residue(s) required for the propagation of feature annotation.</text>
</comment>
<dbReference type="InterPro" id="IPR001817">
    <property type="entry name" value="Vasoprsn_rcpt"/>
</dbReference>
<dbReference type="PANTHER" id="PTHR24241:SF161">
    <property type="entry name" value="G-PROTEIN COUPLED RECEPTORS FAMILY 1 PROFILE DOMAIN-CONTAINING PROTEIN"/>
    <property type="match status" value="1"/>
</dbReference>
<evidence type="ECO:0000256" key="3">
    <source>
        <dbReference type="ARBA" id="ARBA00022692"/>
    </source>
</evidence>
<feature type="transmembrane region" description="Helical" evidence="10">
    <location>
        <begin position="93"/>
        <end position="116"/>
    </location>
</feature>
<dbReference type="GeneID" id="20196189"/>
<dbReference type="PANTHER" id="PTHR24241">
    <property type="entry name" value="NEUROPEPTIDE RECEPTOR-RELATED G-PROTEIN COUPLED RECEPTOR"/>
    <property type="match status" value="1"/>
</dbReference>
<evidence type="ECO:0000313" key="12">
    <source>
        <dbReference type="EMBL" id="ESO10986.1"/>
    </source>
</evidence>
<sequence length="289" mass="33348">LVCFQRKLSRMNYMIAHLTFADIFVACFNILPQLIWDITEKFYGNDVICKSVTYLQVVAMHASSYVIVATGMDRYRAICRPFHSVKWSTKSSNRLVAIAWGLSILFSIPQMFIFGFRANDGGEISCWAVFHPPWTVRIYVLWTAISIYAIPVLILFIIYSRICRTVWLSICDKSDIKVDMAKSRRKKVSMTSYVSSFRTHTTNFQRNLIEQPQSGSNTMKKRMSRAKMRTIKLTVIINASFILCWCPFFVSHVWAAFDHKAPYEGPAMTIILLLASLNSCVNPFIFIYF</sequence>
<dbReference type="InterPro" id="IPR000276">
    <property type="entry name" value="GPCR_Rhodpsn"/>
</dbReference>
<dbReference type="OMA" id="MIGATWA"/>
<dbReference type="SUPFAM" id="SSF81321">
    <property type="entry name" value="Family A G protein-coupled receptor-like"/>
    <property type="match status" value="1"/>
</dbReference>
<proteinExistence type="inferred from homology"/>
<dbReference type="PROSITE" id="PS50262">
    <property type="entry name" value="G_PROTEIN_RECEP_F1_2"/>
    <property type="match status" value="1"/>
</dbReference>
<evidence type="ECO:0000256" key="9">
    <source>
        <dbReference type="ARBA" id="ARBA00023224"/>
    </source>
</evidence>
<dbReference type="OrthoDB" id="6435638at2759"/>
<evidence type="ECO:0000256" key="2">
    <source>
        <dbReference type="ARBA" id="ARBA00022475"/>
    </source>
</evidence>
<accession>V3UW02</accession>
<keyword evidence="6 10" id="KW-0472">Membrane</keyword>
<dbReference type="eggNOG" id="KOG3656">
    <property type="taxonomic scope" value="Eukaryota"/>
</dbReference>
<evidence type="ECO:0000256" key="7">
    <source>
        <dbReference type="ARBA" id="ARBA00023170"/>
    </source>
</evidence>
<evidence type="ECO:0000256" key="1">
    <source>
        <dbReference type="ARBA" id="ARBA00004651"/>
    </source>
</evidence>
<dbReference type="PRINTS" id="PR00896">
    <property type="entry name" value="VASOPRESSINR"/>
</dbReference>
<evidence type="ECO:0000256" key="8">
    <source>
        <dbReference type="ARBA" id="ARBA00023180"/>
    </source>
</evidence>
<feature type="transmembrane region" description="Helical" evidence="10">
    <location>
        <begin position="267"/>
        <end position="288"/>
    </location>
</feature>
<feature type="transmembrane region" description="Helical" evidence="10">
    <location>
        <begin position="230"/>
        <end position="255"/>
    </location>
</feature>
<keyword evidence="4 10" id="KW-1133">Transmembrane helix</keyword>
<dbReference type="Gene3D" id="1.20.1070.10">
    <property type="entry name" value="Rhodopsin 7-helix transmembrane proteins"/>
    <property type="match status" value="1"/>
</dbReference>
<comment type="subcellular location">
    <subcellularLocation>
        <location evidence="1 10">Cell membrane</location>
        <topology evidence="1 10">Multi-pass membrane protein</topology>
    </subcellularLocation>
</comment>
<gene>
    <name evidence="12" type="ORF">HELRODRAFT_132567</name>
</gene>
<keyword evidence="7 10" id="KW-0675">Receptor</keyword>
<evidence type="ECO:0000256" key="5">
    <source>
        <dbReference type="ARBA" id="ARBA00023040"/>
    </source>
</evidence>
<organism evidence="12">
    <name type="scientific">Helobdella robusta</name>
    <name type="common">Californian leech</name>
    <dbReference type="NCBI Taxonomy" id="6412"/>
    <lineage>
        <taxon>Eukaryota</taxon>
        <taxon>Metazoa</taxon>
        <taxon>Spiralia</taxon>
        <taxon>Lophotrochozoa</taxon>
        <taxon>Annelida</taxon>
        <taxon>Clitellata</taxon>
        <taxon>Hirudinea</taxon>
        <taxon>Rhynchobdellida</taxon>
        <taxon>Glossiphoniidae</taxon>
        <taxon>Helobdella</taxon>
    </lineage>
</organism>
<keyword evidence="2" id="KW-1003">Cell membrane</keyword>
<feature type="domain" description="G-protein coupled receptors family 1 profile" evidence="11">
    <location>
        <begin position="1"/>
        <end position="286"/>
    </location>
</feature>
<keyword evidence="3 10" id="KW-0812">Transmembrane</keyword>
<dbReference type="InterPro" id="IPR017452">
    <property type="entry name" value="GPCR_Rhodpsn_7TM"/>
</dbReference>
<name>V3UW02_HELRO</name>
<feature type="transmembrane region" description="Helical" evidence="10">
    <location>
        <begin position="136"/>
        <end position="159"/>
    </location>
</feature>
<comment type="similarity">
    <text evidence="10">Belongs to the G-protein coupled receptor 1 family. Vasopressin/oxytocin receptor subfamily.</text>
</comment>
<dbReference type="HOGENOM" id="CLU_009579_15_3_1"/>
<evidence type="ECO:0000259" key="11">
    <source>
        <dbReference type="PROSITE" id="PS50262"/>
    </source>
</evidence>
<keyword evidence="5 10" id="KW-0297">G-protein coupled receptor</keyword>
<dbReference type="EMBL" id="KB095858">
    <property type="protein sequence ID" value="ESO10986.1"/>
    <property type="molecule type" value="Genomic_DNA"/>
</dbReference>
<feature type="transmembrane region" description="Helical" evidence="10">
    <location>
        <begin position="51"/>
        <end position="72"/>
    </location>
</feature>
<evidence type="ECO:0000256" key="10">
    <source>
        <dbReference type="RuleBase" id="RU046427"/>
    </source>
</evidence>
<feature type="non-terminal residue" evidence="12">
    <location>
        <position position="289"/>
    </location>
</feature>
<dbReference type="PRINTS" id="PR00237">
    <property type="entry name" value="GPCRRHODOPSN"/>
</dbReference>